<accession>A0A511KFU2</accession>
<dbReference type="GO" id="GO:0046872">
    <property type="term" value="F:metal ion binding"/>
    <property type="evidence" value="ECO:0007669"/>
    <property type="project" value="UniProtKB-KW"/>
</dbReference>
<feature type="transmembrane region" description="Helical" evidence="6">
    <location>
        <begin position="163"/>
        <end position="186"/>
    </location>
</feature>
<dbReference type="InterPro" id="IPR015655">
    <property type="entry name" value="PP2C"/>
</dbReference>
<name>A0A511KFU2_RHOTO</name>
<dbReference type="GO" id="GO:0004741">
    <property type="term" value="F:[pyruvate dehydrogenase (acetyl-transferring)]-phosphatase activity"/>
    <property type="evidence" value="ECO:0007669"/>
    <property type="project" value="TreeGrafter"/>
</dbReference>
<proteinExistence type="inferred from homology"/>
<comment type="similarity">
    <text evidence="4">Belongs to the PP2C family.</text>
</comment>
<dbReference type="OrthoDB" id="420076at2759"/>
<dbReference type="Proteomes" id="UP000321518">
    <property type="component" value="Unassembled WGS sequence"/>
</dbReference>
<dbReference type="AlphaFoldDB" id="A0A511KFU2"/>
<dbReference type="CDD" id="cd00143">
    <property type="entry name" value="PP2Cc"/>
    <property type="match status" value="1"/>
</dbReference>
<dbReference type="EMBL" id="BJWK01000007">
    <property type="protein sequence ID" value="GEM09248.1"/>
    <property type="molecule type" value="Genomic_DNA"/>
</dbReference>
<dbReference type="SUPFAM" id="SSF81606">
    <property type="entry name" value="PP2C-like"/>
    <property type="match status" value="1"/>
</dbReference>
<protein>
    <submittedName>
        <fullName evidence="8">Phophatase 2C family protein</fullName>
    </submittedName>
</protein>
<dbReference type="InterPro" id="IPR036457">
    <property type="entry name" value="PPM-type-like_dom_sf"/>
</dbReference>
<dbReference type="Gene3D" id="3.60.40.10">
    <property type="entry name" value="PPM-type phosphatase domain"/>
    <property type="match status" value="1"/>
</dbReference>
<keyword evidence="3 4" id="KW-0904">Protein phosphatase</keyword>
<dbReference type="Pfam" id="PF00481">
    <property type="entry name" value="PP2C"/>
    <property type="match status" value="1"/>
</dbReference>
<comment type="caution">
    <text evidence="8">The sequence shown here is derived from an EMBL/GenBank/DDBJ whole genome shotgun (WGS) entry which is preliminary data.</text>
</comment>
<evidence type="ECO:0000256" key="1">
    <source>
        <dbReference type="ARBA" id="ARBA00022723"/>
    </source>
</evidence>
<feature type="region of interest" description="Disordered" evidence="5">
    <location>
        <begin position="124"/>
        <end position="160"/>
    </location>
</feature>
<dbReference type="PROSITE" id="PS01032">
    <property type="entry name" value="PPM_1"/>
    <property type="match status" value="1"/>
</dbReference>
<dbReference type="InterPro" id="IPR000222">
    <property type="entry name" value="PP2C_BS"/>
</dbReference>
<evidence type="ECO:0000256" key="6">
    <source>
        <dbReference type="SAM" id="Phobius"/>
    </source>
</evidence>
<evidence type="ECO:0000259" key="7">
    <source>
        <dbReference type="PROSITE" id="PS51746"/>
    </source>
</evidence>
<reference evidence="8 9" key="1">
    <citation type="submission" date="2019-07" db="EMBL/GenBank/DDBJ databases">
        <title>Rhodotorula toruloides NBRC10032 genome sequencing.</title>
        <authorList>
            <person name="Shida Y."/>
            <person name="Takaku H."/>
            <person name="Ogasawara W."/>
            <person name="Mori K."/>
        </authorList>
    </citation>
    <scope>NUCLEOTIDE SEQUENCE [LARGE SCALE GENOMIC DNA]</scope>
    <source>
        <strain evidence="8 9">NBRC10032</strain>
    </source>
</reference>
<keyword evidence="6" id="KW-0812">Transmembrane</keyword>
<feature type="domain" description="PPM-type phosphatase" evidence="7">
    <location>
        <begin position="439"/>
        <end position="873"/>
    </location>
</feature>
<keyword evidence="2 4" id="KW-0378">Hydrolase</keyword>
<dbReference type="PROSITE" id="PS51746">
    <property type="entry name" value="PPM_2"/>
    <property type="match status" value="1"/>
</dbReference>
<evidence type="ECO:0000256" key="3">
    <source>
        <dbReference type="ARBA" id="ARBA00022912"/>
    </source>
</evidence>
<keyword evidence="1" id="KW-0479">Metal-binding</keyword>
<gene>
    <name evidence="8" type="ORF">Rt10032_c07g3265</name>
</gene>
<keyword evidence="6" id="KW-0472">Membrane</keyword>
<dbReference type="PANTHER" id="PTHR13832">
    <property type="entry name" value="PROTEIN PHOSPHATASE 2C"/>
    <property type="match status" value="1"/>
</dbReference>
<evidence type="ECO:0000256" key="4">
    <source>
        <dbReference type="RuleBase" id="RU003465"/>
    </source>
</evidence>
<feature type="region of interest" description="Disordered" evidence="5">
    <location>
        <begin position="816"/>
        <end position="838"/>
    </location>
</feature>
<feature type="region of interest" description="Disordered" evidence="5">
    <location>
        <begin position="308"/>
        <end position="350"/>
    </location>
</feature>
<dbReference type="InterPro" id="IPR001932">
    <property type="entry name" value="PPM-type_phosphatase-like_dom"/>
</dbReference>
<sequence>MTDYLVKLATPTQCATQTISWSGGAGAKALSLFVQGQGWFAEQLSNNLTDTLGSTNWTCGTFIAFELYSMPDAKNHYTTGFFQVQQGTTGDCIGENSGQLAADKMSTIYNSLTSASPQLFTYPATSSSATPTSSPSLTTAPSSSSLGATSTTTASGKSTSTGALVGGIVGGVSLCALATLLLFFCLRKRRGAGGVATWRNRVQDGRPPSAWIRRSRLFSIGTTQTGAPLSEYAPTVPATFPPTSSPAHRVPTPSRGPREGVPEVGESSDYSSNRGRAPPAIFSAIPAQRGGLASHPLSQEEEALLHSAPRVSSYQQQKTPKSPPGRLPTPGATTAFRGDGAPHLRRYSTPPTPVARRSLVDIALIGVAGASAVGWMVWRNRAKEEEILEGDAASFTVPVLAQTGTPGTKTLTRLTPSETNARLKENEASFAVQRRNNPVIRYDTNNLASNSPIEDDSCCVILERDHSSKVQGDLVFFGVFDGHGGWQTSRLLSSSLVSYVAKELDLVFRGSDTYLSLLNPKQTPSGSSLWSLFGGKSDATPKPQLDVHDPIMQQAIKNAFLKMDQEIVSAPIRLLEKLQKEGKLPDMKQGGIGIEQSEALNTLLPALSGSCALLAFLDAGRNKLHVACTGDSRAVMGVWVPNGQGGGQWRVEPLSEDQTGRNPSEVLRVQSEHPASEVDTVISRGRVLGGLEPTRAFGDARYKWPPGTQQKLANAFHPGSVRGPPRNYHTPPYVTATPEVVTVDLSAERPKRPRKSIGSFLPVSSPEEPPATRFVVLATDGLYDRLDNQEIVSLVGAHLCGLRGDQTRQAVLSNSVDPTAVSGPHNSHMPRQQPTRGEGEVFTFEDGNLATHLIRNSLGGAKREQVSVLLSVPAPLSRRYRDDASCAFNPRLVNMF</sequence>
<feature type="region of interest" description="Disordered" evidence="5">
    <location>
        <begin position="239"/>
        <end position="278"/>
    </location>
</feature>
<keyword evidence="6" id="KW-1133">Transmembrane helix</keyword>
<dbReference type="SMART" id="SM00332">
    <property type="entry name" value="PP2Cc"/>
    <property type="match status" value="1"/>
</dbReference>
<evidence type="ECO:0000313" key="8">
    <source>
        <dbReference type="EMBL" id="GEM09248.1"/>
    </source>
</evidence>
<feature type="compositionally biased region" description="Polar residues" evidence="5">
    <location>
        <begin position="310"/>
        <end position="320"/>
    </location>
</feature>
<evidence type="ECO:0000256" key="2">
    <source>
        <dbReference type="ARBA" id="ARBA00022801"/>
    </source>
</evidence>
<dbReference type="PANTHER" id="PTHR13832:SF792">
    <property type="entry name" value="GM14286P"/>
    <property type="match status" value="1"/>
</dbReference>
<evidence type="ECO:0000256" key="5">
    <source>
        <dbReference type="SAM" id="MobiDB-lite"/>
    </source>
</evidence>
<evidence type="ECO:0000313" key="9">
    <source>
        <dbReference type="Proteomes" id="UP000321518"/>
    </source>
</evidence>
<organism evidence="8 9">
    <name type="scientific">Rhodotorula toruloides</name>
    <name type="common">Yeast</name>
    <name type="synonym">Rhodosporidium toruloides</name>
    <dbReference type="NCBI Taxonomy" id="5286"/>
    <lineage>
        <taxon>Eukaryota</taxon>
        <taxon>Fungi</taxon>
        <taxon>Dikarya</taxon>
        <taxon>Basidiomycota</taxon>
        <taxon>Pucciniomycotina</taxon>
        <taxon>Microbotryomycetes</taxon>
        <taxon>Sporidiobolales</taxon>
        <taxon>Sporidiobolaceae</taxon>
        <taxon>Rhodotorula</taxon>
    </lineage>
</organism>
<dbReference type="GO" id="GO:0005739">
    <property type="term" value="C:mitochondrion"/>
    <property type="evidence" value="ECO:0007669"/>
    <property type="project" value="TreeGrafter"/>
</dbReference>